<accession>A0A4Q2ULA1</accession>
<feature type="compositionally biased region" description="Polar residues" evidence="1">
    <location>
        <begin position="296"/>
        <end position="313"/>
    </location>
</feature>
<proteinExistence type="predicted"/>
<feature type="region of interest" description="Disordered" evidence="1">
    <location>
        <begin position="296"/>
        <end position="316"/>
    </location>
</feature>
<comment type="caution">
    <text evidence="2">The sequence shown here is derived from an EMBL/GenBank/DDBJ whole genome shotgun (WGS) entry which is preliminary data.</text>
</comment>
<dbReference type="Proteomes" id="UP000290407">
    <property type="component" value="Unassembled WGS sequence"/>
</dbReference>
<sequence length="328" mass="35978">MTRYEQLQRIASDKRTEPRHVALFHVVTECWVNAGKPQRAAINHADTMRLCRIRGKATYYKTLHELAAFGYLIYVAATSRYGKSTISFASIGSACVPMRHTIGSIAERMKPVKACIGSAAVRMSQTIGSETVPMKPFIGSVADLMKQAHRFSISTDRSDSSSSGPVFSLSTSAQLLSPRDNITLYNTVDTAGQVVNMEKGHVMQGKRGTGGKTEKRTRTTNQVGSTFARSELADFENFCAALAGNQTAASADLSYYYQKVAAWRNRDGTEPVRGSWKASAITIMLNDYREGKLVTSQTKQANVSSSHSNQPKNGRSVIEPAAKRVFSW</sequence>
<organism evidence="2 3">
    <name type="scientific">Spirosoma sordidisoli</name>
    <dbReference type="NCBI Taxonomy" id="2502893"/>
    <lineage>
        <taxon>Bacteria</taxon>
        <taxon>Pseudomonadati</taxon>
        <taxon>Bacteroidota</taxon>
        <taxon>Cytophagia</taxon>
        <taxon>Cytophagales</taxon>
        <taxon>Cytophagaceae</taxon>
        <taxon>Spirosoma</taxon>
    </lineage>
</organism>
<evidence type="ECO:0000313" key="2">
    <source>
        <dbReference type="EMBL" id="RYC70094.1"/>
    </source>
</evidence>
<keyword evidence="3" id="KW-1185">Reference proteome</keyword>
<gene>
    <name evidence="2" type="ORF">EQG79_09490</name>
</gene>
<dbReference type="EMBL" id="SBLB01000002">
    <property type="protein sequence ID" value="RYC70094.1"/>
    <property type="molecule type" value="Genomic_DNA"/>
</dbReference>
<evidence type="ECO:0000313" key="3">
    <source>
        <dbReference type="Proteomes" id="UP000290407"/>
    </source>
</evidence>
<dbReference type="RefSeq" id="WP_129601322.1">
    <property type="nucleotide sequence ID" value="NZ_SBLB01000002.1"/>
</dbReference>
<dbReference type="AlphaFoldDB" id="A0A4Q2ULA1"/>
<reference evidence="2 3" key="1">
    <citation type="submission" date="2019-01" db="EMBL/GenBank/DDBJ databases">
        <title>Spirosoma flava sp. nov., a propanil-degrading bacterium isolated from herbicide-contaminated soil.</title>
        <authorList>
            <person name="Zhang L."/>
            <person name="Jiang J.-D."/>
        </authorList>
    </citation>
    <scope>NUCLEOTIDE SEQUENCE [LARGE SCALE GENOMIC DNA]</scope>
    <source>
        <strain evidence="2 3">TY50</strain>
    </source>
</reference>
<evidence type="ECO:0000256" key="1">
    <source>
        <dbReference type="SAM" id="MobiDB-lite"/>
    </source>
</evidence>
<name>A0A4Q2ULA1_9BACT</name>
<protein>
    <submittedName>
        <fullName evidence="2">Uncharacterized protein</fullName>
    </submittedName>
</protein>